<feature type="compositionally biased region" description="Polar residues" evidence="12">
    <location>
        <begin position="1466"/>
        <end position="1475"/>
    </location>
</feature>
<dbReference type="FunFam" id="2.120.10.30:FF:000241">
    <property type="entry name" value="Low-density lipoprotein receptor-related protein 6"/>
    <property type="match status" value="3"/>
</dbReference>
<dbReference type="SUPFAM" id="SSF57196">
    <property type="entry name" value="EGF/Laminin"/>
    <property type="match status" value="4"/>
</dbReference>
<keyword evidence="4" id="KW-0732">Signal</keyword>
<dbReference type="Pfam" id="PF00057">
    <property type="entry name" value="Ldl_recept_a"/>
    <property type="match status" value="2"/>
</dbReference>
<sequence>MIRSCRAVHVKFATDVCWRSQLAAGQFASGGHPFLLFANRRDVRIIDAEDPKSNSTVVISNLKDAAAVDFIFSDDWIFWTDVSLEVIERTYLNSSQTSVNVISTGIVSPDGLACDWLGKKLYWTDSETNRIEVSNLDGSHRKVLFWQRLDQPRAIALDPQNGYVYWTDWGEVPKIERAGMDGDQDSREVIVNDNIFWPNGLTIDYKDSKIYWADAKLHYIHSCDFDGSNRRVIVEGGLPHPFALTVFEDNLYWTDWQTRSIHTCNKHTAAETMVVHEDIYSPMDIHVFSAKRQPSGVNPCGDSNGGCSHLCLMSPRRPFYTCACPTGVKLLSDNKTCAEGAEKILFLARRRDLRKISLDTPDYTAVVMPLDNIQHAIAIDYDPVDKYVYWTDDEARAIQRARLDGTGQEVLVNTEVDHPDGIAIDWVGRNLYWTDTGMDRIEVTRLNGSARKVLITDNLDEPRAICLDPQSGYMYWSDWGKRPKIERANLDGTDRVVLVNTDLGWPNGLAVDIKEGRLYWGDAKTDRIEMSDLMGKNRRPLVSENLPHIFGFTLLGDYIYWTDWQRRSIERVNKTTGLQRVKVIDQLPDLMGLKAVDVHRQEGTNPCADNNNGCSHLCLYRPPPKGPICACPMGLELVSNGTTCIVPEAFLLFSSQSNINRISLETSHYNQPIPIQGVKEAVAIDFDFKDNRIYVTDVRSKRISRAFMNGSSLEHIIEFGLNSAEGMAVDWVAHNIYWADMKKNRIEMARLDGSSRKVLIWRNLDNPRALALDPPSGLGRVQDLTIDYIDRRLYWADIDQRRIQSSNLLGQDRQLVVSSQLPRPMGLTQYEDYVYWTDLASKSIERANKITGLDRTLIQDGVDLPMDISVIHASRQSGSNACGQQNGGCSHLCLAHSADHKDNQTHHCACPTHYRLNADGKTCSAPKEYLLLSQKTEISRMVMDSDTSDESDDGDEVDNPEVTLPIHGRKNIKSLAYDPVEQYIYWVEGRQKIIKRAHDNGTSVEVMLNNPSGKFQPYDIAIDPYSRTLYWTCSVNNVVNVTRLDMTPVGVVLQAPNNFKPRSIALFPERGYMFFTNMVKSPRIESARMDGSEKTELFIKGLVHPLSLTIDKTEGKLYWADADFHRIEMSDLTGGNRRVLVDGQISNPRGLAVHGNFLYWLDRDQQLIERCQKKTGSKRLYVRGRMQGLSDLIAVQHSLDISSHPCASNNGGCSHICLVDSGSKARCSCPYNLVLKKDGLTCADPPTCPPDHFTCKSGGITCIPLVWRCDNLSECEDDSDEQDCPACGNSQFHCVSGECISESQRCNGTPQCKDSSDEKGCCGKVACSGCGGPNQGPCPEGSTDECGGGGCGPLPTNDKSQQNATHYAIAIVVGVVFLILVILVILVCRRRTRHAPLADDDILMAKKPLNPQTNAEPPATPPHTLTSRGGKTSASGGLSLGGSSTSGLPPFYDRNHVTGASSSSSTGTQYPQETLNPPPSPVTERSAYTGG</sequence>
<evidence type="ECO:0000256" key="12">
    <source>
        <dbReference type="SAM" id="MobiDB-lite"/>
    </source>
</evidence>
<feature type="domain" description="EGF-like" evidence="14">
    <location>
        <begin position="606"/>
        <end position="645"/>
    </location>
</feature>
<dbReference type="Pfam" id="PF00058">
    <property type="entry name" value="Ldl_recept_b"/>
    <property type="match status" value="9"/>
</dbReference>
<dbReference type="GO" id="GO:0016020">
    <property type="term" value="C:membrane"/>
    <property type="evidence" value="ECO:0007669"/>
    <property type="project" value="UniProtKB-SubCell"/>
</dbReference>
<keyword evidence="2" id="KW-0245">EGF-like domain</keyword>
<dbReference type="InterPro" id="IPR000742">
    <property type="entry name" value="EGF"/>
</dbReference>
<dbReference type="PROSITE" id="PS50068">
    <property type="entry name" value="LDLRA_2"/>
    <property type="match status" value="2"/>
</dbReference>
<dbReference type="SMART" id="SM00192">
    <property type="entry name" value="LDLa"/>
    <property type="match status" value="2"/>
</dbReference>
<feature type="disulfide bond" evidence="10">
    <location>
        <begin position="1269"/>
        <end position="1284"/>
    </location>
</feature>
<dbReference type="PANTHER" id="PTHR46513">
    <property type="entry name" value="VITELLOGENIN RECEPTOR-LIKE PROTEIN-RELATED-RELATED"/>
    <property type="match status" value="1"/>
</dbReference>
<keyword evidence="3" id="KW-0254">Endocytosis</keyword>
<keyword evidence="7 10" id="KW-1015">Disulfide bond</keyword>
<dbReference type="Proteomes" id="UP001519460">
    <property type="component" value="Unassembled WGS sequence"/>
</dbReference>
<dbReference type="InterPro" id="IPR000033">
    <property type="entry name" value="LDLR_classB_rpt"/>
</dbReference>
<keyword evidence="16" id="KW-1185">Reference proteome</keyword>
<feature type="repeat" description="LDL-receptor class B" evidence="11">
    <location>
        <begin position="516"/>
        <end position="558"/>
    </location>
</feature>
<dbReference type="InterPro" id="IPR002172">
    <property type="entry name" value="LDrepeatLR_classA_rpt"/>
</dbReference>
<evidence type="ECO:0000256" key="3">
    <source>
        <dbReference type="ARBA" id="ARBA00022583"/>
    </source>
</evidence>
<comment type="caution">
    <text evidence="15">The sequence shown here is derived from an EMBL/GenBank/DDBJ whole genome shotgun (WGS) entry which is preliminary data.</text>
</comment>
<dbReference type="Pfam" id="PF14670">
    <property type="entry name" value="FXa_inhibition"/>
    <property type="match status" value="4"/>
</dbReference>
<dbReference type="SMART" id="SM00135">
    <property type="entry name" value="LY"/>
    <property type="match status" value="19"/>
</dbReference>
<keyword evidence="5" id="KW-0677">Repeat</keyword>
<evidence type="ECO:0000313" key="16">
    <source>
        <dbReference type="Proteomes" id="UP001519460"/>
    </source>
</evidence>
<evidence type="ECO:0000313" key="15">
    <source>
        <dbReference type="EMBL" id="KAK7490751.1"/>
    </source>
</evidence>
<feature type="repeat" description="LDL-receptor class B" evidence="11">
    <location>
        <begin position="386"/>
        <end position="428"/>
    </location>
</feature>
<evidence type="ECO:0000256" key="1">
    <source>
        <dbReference type="ARBA" id="ARBA00004167"/>
    </source>
</evidence>
<dbReference type="InterPro" id="IPR011042">
    <property type="entry name" value="6-blade_b-propeller_TolB-like"/>
</dbReference>
<dbReference type="Gene3D" id="4.10.400.10">
    <property type="entry name" value="Low-density Lipoprotein Receptor"/>
    <property type="match status" value="2"/>
</dbReference>
<feature type="domain" description="EGF-like" evidence="14">
    <location>
        <begin position="1205"/>
        <end position="1243"/>
    </location>
</feature>
<feature type="repeat" description="LDL-receptor class B" evidence="11">
    <location>
        <begin position="75"/>
        <end position="118"/>
    </location>
</feature>
<dbReference type="SUPFAM" id="SSF63825">
    <property type="entry name" value="YWTD domain"/>
    <property type="match status" value="4"/>
</dbReference>
<dbReference type="EMBL" id="JACVVK020000123">
    <property type="protein sequence ID" value="KAK7490751.1"/>
    <property type="molecule type" value="Genomic_DNA"/>
</dbReference>
<organism evidence="15 16">
    <name type="scientific">Batillaria attramentaria</name>
    <dbReference type="NCBI Taxonomy" id="370345"/>
    <lineage>
        <taxon>Eukaryota</taxon>
        <taxon>Metazoa</taxon>
        <taxon>Spiralia</taxon>
        <taxon>Lophotrochozoa</taxon>
        <taxon>Mollusca</taxon>
        <taxon>Gastropoda</taxon>
        <taxon>Caenogastropoda</taxon>
        <taxon>Sorbeoconcha</taxon>
        <taxon>Cerithioidea</taxon>
        <taxon>Batillariidae</taxon>
        <taxon>Batillaria</taxon>
    </lineage>
</organism>
<dbReference type="InterPro" id="IPR050778">
    <property type="entry name" value="Cueball_EGF_LRP_Nidogen"/>
</dbReference>
<dbReference type="PRINTS" id="PR00261">
    <property type="entry name" value="LDLRECEPTOR"/>
</dbReference>
<feature type="repeat" description="LDL-receptor class B" evidence="11">
    <location>
        <begin position="1115"/>
        <end position="1157"/>
    </location>
</feature>
<dbReference type="Gene3D" id="2.120.10.30">
    <property type="entry name" value="TolB, C-terminal domain"/>
    <property type="match status" value="5"/>
</dbReference>
<feature type="transmembrane region" description="Helical" evidence="13">
    <location>
        <begin position="1367"/>
        <end position="1388"/>
    </location>
</feature>
<dbReference type="GO" id="GO:0006897">
    <property type="term" value="P:endocytosis"/>
    <property type="evidence" value="ECO:0007669"/>
    <property type="project" value="UniProtKB-KW"/>
</dbReference>
<evidence type="ECO:0000256" key="9">
    <source>
        <dbReference type="ARBA" id="ARBA00023180"/>
    </source>
</evidence>
<evidence type="ECO:0000256" key="10">
    <source>
        <dbReference type="PROSITE-ProRule" id="PRU00124"/>
    </source>
</evidence>
<dbReference type="PROSITE" id="PS51120">
    <property type="entry name" value="LDLRB"/>
    <property type="match status" value="13"/>
</dbReference>
<feature type="repeat" description="LDL-receptor class B" evidence="11">
    <location>
        <begin position="734"/>
        <end position="776"/>
    </location>
</feature>
<feature type="repeat" description="LDL-receptor class B" evidence="11">
    <location>
        <begin position="982"/>
        <end position="1026"/>
    </location>
</feature>
<comment type="caution">
    <text evidence="10">Lacks conserved residue(s) required for the propagation of feature annotation.</text>
</comment>
<feature type="repeat" description="LDL-receptor class B" evidence="11">
    <location>
        <begin position="208"/>
        <end position="250"/>
    </location>
</feature>
<protein>
    <recommendedName>
        <fullName evidence="14">EGF-like domain-containing protein</fullName>
    </recommendedName>
</protein>
<feature type="repeat" description="LDL-receptor class B" evidence="11">
    <location>
        <begin position="429"/>
        <end position="471"/>
    </location>
</feature>
<feature type="non-terminal residue" evidence="15">
    <location>
        <position position="1491"/>
    </location>
</feature>
<comment type="subcellular location">
    <subcellularLocation>
        <location evidence="1">Membrane</location>
        <topology evidence="1">Single-pass membrane protein</topology>
    </subcellularLocation>
</comment>
<evidence type="ECO:0000256" key="8">
    <source>
        <dbReference type="ARBA" id="ARBA00023170"/>
    </source>
</evidence>
<dbReference type="SMART" id="SM00181">
    <property type="entry name" value="EGF"/>
    <property type="match status" value="4"/>
</dbReference>
<reference evidence="15 16" key="1">
    <citation type="journal article" date="2023" name="Sci. Data">
        <title>Genome assembly of the Korean intertidal mud-creeper Batillaria attramentaria.</title>
        <authorList>
            <person name="Patra A.K."/>
            <person name="Ho P.T."/>
            <person name="Jun S."/>
            <person name="Lee S.J."/>
            <person name="Kim Y."/>
            <person name="Won Y.J."/>
        </authorList>
    </citation>
    <scope>NUCLEOTIDE SEQUENCE [LARGE SCALE GENOMIC DNA]</scope>
    <source>
        <strain evidence="15">Wonlab-2016</strain>
    </source>
</reference>
<evidence type="ECO:0000256" key="6">
    <source>
        <dbReference type="ARBA" id="ARBA00023136"/>
    </source>
</evidence>
<dbReference type="PANTHER" id="PTHR46513:SF41">
    <property type="entry name" value="LOW-DENSITY LIPOPROTEIN RECEPTOR-RELATED PROTEIN"/>
    <property type="match status" value="1"/>
</dbReference>
<proteinExistence type="predicted"/>
<accession>A0ABD0KU10</accession>
<evidence type="ECO:0000256" key="5">
    <source>
        <dbReference type="ARBA" id="ARBA00022737"/>
    </source>
</evidence>
<keyword evidence="9" id="KW-0325">Glycoprotein</keyword>
<feature type="repeat" description="LDL-receptor class B" evidence="11">
    <location>
        <begin position="472"/>
        <end position="515"/>
    </location>
</feature>
<evidence type="ECO:0000256" key="7">
    <source>
        <dbReference type="ARBA" id="ARBA00023157"/>
    </source>
</evidence>
<feature type="disulfide bond" evidence="10">
    <location>
        <begin position="1294"/>
        <end position="1312"/>
    </location>
</feature>
<keyword evidence="6 13" id="KW-0472">Membrane</keyword>
<keyword evidence="13" id="KW-0812">Transmembrane</keyword>
<evidence type="ECO:0000256" key="13">
    <source>
        <dbReference type="SAM" id="Phobius"/>
    </source>
</evidence>
<dbReference type="CDD" id="cd00112">
    <property type="entry name" value="LDLa"/>
    <property type="match status" value="2"/>
</dbReference>
<dbReference type="FunFam" id="2.120.10.30:FF:000001">
    <property type="entry name" value="Low-density lipoprotein receptor-related protein 6"/>
    <property type="match status" value="1"/>
</dbReference>
<feature type="disulfide bond" evidence="10">
    <location>
        <begin position="1287"/>
        <end position="1299"/>
    </location>
</feature>
<keyword evidence="8" id="KW-0675">Receptor</keyword>
<dbReference type="Gene3D" id="2.10.25.10">
    <property type="entry name" value="Laminin"/>
    <property type="match status" value="1"/>
</dbReference>
<evidence type="ECO:0000256" key="2">
    <source>
        <dbReference type="ARBA" id="ARBA00022536"/>
    </source>
</evidence>
<feature type="compositionally biased region" description="Low complexity" evidence="12">
    <location>
        <begin position="1429"/>
        <end position="1448"/>
    </location>
</feature>
<dbReference type="InterPro" id="IPR036055">
    <property type="entry name" value="LDL_receptor-like_sf"/>
</dbReference>
<evidence type="ECO:0000256" key="11">
    <source>
        <dbReference type="PROSITE-ProRule" id="PRU00461"/>
    </source>
</evidence>
<feature type="domain" description="EGF-like" evidence="14">
    <location>
        <begin position="881"/>
        <end position="924"/>
    </location>
</feature>
<feature type="repeat" description="LDL-receptor class B" evidence="11">
    <location>
        <begin position="162"/>
        <end position="207"/>
    </location>
</feature>
<keyword evidence="13" id="KW-1133">Transmembrane helix</keyword>
<dbReference type="SUPFAM" id="SSF57424">
    <property type="entry name" value="LDL receptor-like module"/>
    <property type="match status" value="2"/>
</dbReference>
<feature type="repeat" description="LDL-receptor class B" evidence="11">
    <location>
        <begin position="791"/>
        <end position="833"/>
    </location>
</feature>
<name>A0ABD0KU10_9CAEN</name>
<feature type="disulfide bond" evidence="10">
    <location>
        <begin position="1306"/>
        <end position="1321"/>
    </location>
</feature>
<evidence type="ECO:0000256" key="4">
    <source>
        <dbReference type="ARBA" id="ARBA00022729"/>
    </source>
</evidence>
<feature type="region of interest" description="Disordered" evidence="12">
    <location>
        <begin position="1408"/>
        <end position="1491"/>
    </location>
</feature>
<feature type="repeat" description="LDL-receptor class B" evidence="11">
    <location>
        <begin position="119"/>
        <end position="161"/>
    </location>
</feature>
<feature type="domain" description="EGF-like" evidence="14">
    <location>
        <begin position="299"/>
        <end position="338"/>
    </location>
</feature>
<evidence type="ECO:0000259" key="14">
    <source>
        <dbReference type="SMART" id="SM00181"/>
    </source>
</evidence>
<feature type="repeat" description="LDL-receptor class B" evidence="11">
    <location>
        <begin position="691"/>
        <end position="733"/>
    </location>
</feature>
<gene>
    <name evidence="15" type="ORF">BaRGS_00017980</name>
</gene>